<dbReference type="PATRIC" id="fig|328812.4.peg.4934"/>
<dbReference type="InterPro" id="IPR011990">
    <property type="entry name" value="TPR-like_helical_dom_sf"/>
</dbReference>
<dbReference type="EMBL" id="LFJV01000071">
    <property type="protein sequence ID" value="KMM32129.1"/>
    <property type="molecule type" value="Genomic_DNA"/>
</dbReference>
<feature type="chain" id="PRO_5005269274" description="SusD/RagB family nutrient-binding outer membrane lipoprotein" evidence="1">
    <location>
        <begin position="26"/>
        <end position="510"/>
    </location>
</feature>
<proteinExistence type="predicted"/>
<accession>A0A0J6CIX1</accession>
<dbReference type="InterPro" id="IPR041662">
    <property type="entry name" value="SusD-like_2"/>
</dbReference>
<sequence length="510" mass="58408">MIMKYYKILGVFLSLSILFSCSNFDEINNNPNATNKVAPGMLATGLLIGMTKQNYEYGSFIDHNFMSKHAITAELIRSELYNKILRSGFDSFLDITNANRMVASAAPEIRTPYEALACFIKAYKCFYLSLTFGDIPYSEAVNPETIIYTPKYDTQKEVMQAILKDLDKAAELFGKSQSFEGDPIFNGDPAKWEKVVNGFKLKVLINLYMHDTEADLNIQSQFSELVNSRSLMESNDDNFQLVYSNKGGQVYPFNDLQARSNGYCVLSSNLVDSLKVLKDNRLFYFAEPSEYTLGQGLASGDFDAYISIDPSLPFSDITKLYGDGKCCKLNLRYQDINNPAGEPIMKIGYAEQCFNIAEGIIRGWMPGNAKEFYERGVRAAMLFVKDHTPDMYVEGRPAITDEYITDYLSNGRAAFASDVDTQLKQIFQQKYFIYFLQNPWDGYYEYRRVLYPVLPIDPKTNMNDVPNQLPKRWMYPQREYDENGENLKIALERQYNGKDTNNDLMWILKK</sequence>
<name>A0A0J6CIX1_9BACT</name>
<evidence type="ECO:0000313" key="2">
    <source>
        <dbReference type="EMBL" id="KMM32129.1"/>
    </source>
</evidence>
<comment type="caution">
    <text evidence="2">The sequence shown here is derived from an EMBL/GenBank/DDBJ whole genome shotgun (WGS) entry which is preliminary data.</text>
</comment>
<organism evidence="2 3">
    <name type="scientific">Parabacteroides goldsteinii</name>
    <dbReference type="NCBI Taxonomy" id="328812"/>
    <lineage>
        <taxon>Bacteria</taxon>
        <taxon>Pseudomonadati</taxon>
        <taxon>Bacteroidota</taxon>
        <taxon>Bacteroidia</taxon>
        <taxon>Bacteroidales</taxon>
        <taxon>Tannerellaceae</taxon>
        <taxon>Parabacteroides</taxon>
    </lineage>
</organism>
<dbReference type="PROSITE" id="PS51257">
    <property type="entry name" value="PROKAR_LIPOPROTEIN"/>
    <property type="match status" value="1"/>
</dbReference>
<keyword evidence="1" id="KW-0732">Signal</keyword>
<evidence type="ECO:0000313" key="3">
    <source>
        <dbReference type="Proteomes" id="UP000036166"/>
    </source>
</evidence>
<dbReference type="SUPFAM" id="SSF48452">
    <property type="entry name" value="TPR-like"/>
    <property type="match status" value="1"/>
</dbReference>
<dbReference type="Proteomes" id="UP000036166">
    <property type="component" value="Unassembled WGS sequence"/>
</dbReference>
<reference evidence="2 3" key="1">
    <citation type="submission" date="2015-06" db="EMBL/GenBank/DDBJ databases">
        <title>Draft Genome Sequence of Parabacteroides goldsteinii with Putative Novel Metallo-Beta-Lactamases Isolated from a Blood Culture from a Human Patient.</title>
        <authorList>
            <person name="Krogh T.J."/>
            <person name="Agergaard C.N."/>
            <person name="Moller-Jensen J."/>
            <person name="Justesen U.S."/>
        </authorList>
    </citation>
    <scope>NUCLEOTIDE SEQUENCE [LARGE SCALE GENOMIC DNA]</scope>
    <source>
        <strain evidence="2 3">910340</strain>
    </source>
</reference>
<feature type="signal peptide" evidence="1">
    <location>
        <begin position="1"/>
        <end position="25"/>
    </location>
</feature>
<dbReference type="Pfam" id="PF12771">
    <property type="entry name" value="SusD-like_2"/>
    <property type="match status" value="1"/>
</dbReference>
<gene>
    <name evidence="2" type="ORF">ACM15_18950</name>
</gene>
<evidence type="ECO:0000256" key="1">
    <source>
        <dbReference type="SAM" id="SignalP"/>
    </source>
</evidence>
<dbReference type="AlphaFoldDB" id="A0A0J6CIX1"/>
<dbReference type="Gene3D" id="1.25.40.390">
    <property type="match status" value="1"/>
</dbReference>
<protein>
    <recommendedName>
        <fullName evidence="4">SusD/RagB family nutrient-binding outer membrane lipoprotein</fullName>
    </recommendedName>
</protein>
<evidence type="ECO:0008006" key="4">
    <source>
        <dbReference type="Google" id="ProtNLM"/>
    </source>
</evidence>